<dbReference type="InterPro" id="IPR020904">
    <property type="entry name" value="Sc_DH/Rdtase_CS"/>
</dbReference>
<dbReference type="Gene3D" id="3.40.50.720">
    <property type="entry name" value="NAD(P)-binding Rossmann-like Domain"/>
    <property type="match status" value="1"/>
</dbReference>
<evidence type="ECO:0000313" key="3">
    <source>
        <dbReference type="EMBL" id="KAF0852885.1"/>
    </source>
</evidence>
<comment type="similarity">
    <text evidence="1">Belongs to the short-chain dehydrogenases/reductases (SDR) family.</text>
</comment>
<evidence type="ECO:0000256" key="1">
    <source>
        <dbReference type="ARBA" id="ARBA00006484"/>
    </source>
</evidence>
<reference evidence="3" key="1">
    <citation type="submission" date="2019-09" db="EMBL/GenBank/DDBJ databases">
        <title>The Mitochondrial Proteome of the Jakobid, Andalucia godoyi, a Protist With the Most Gene-Rich and Bacteria-Like Mitochondrial Genome.</title>
        <authorList>
            <person name="Gray M.W."/>
            <person name="Burger G."/>
            <person name="Derelle R."/>
            <person name="Klimes V."/>
            <person name="Leger M."/>
            <person name="Sarrasin M."/>
            <person name="Vlcek C."/>
            <person name="Roger A.J."/>
            <person name="Elias M."/>
            <person name="Lang B.F."/>
        </authorList>
    </citation>
    <scope>NUCLEOTIDE SEQUENCE</scope>
    <source>
        <strain evidence="3">And28</strain>
    </source>
</reference>
<name>A0A8K0F2Y4_ANDGO</name>
<dbReference type="GO" id="GO:0016616">
    <property type="term" value="F:oxidoreductase activity, acting on the CH-OH group of donors, NAD or NADP as acceptor"/>
    <property type="evidence" value="ECO:0007669"/>
    <property type="project" value="TreeGrafter"/>
</dbReference>
<comment type="caution">
    <text evidence="3">The sequence shown here is derived from an EMBL/GenBank/DDBJ whole genome shotgun (WGS) entry which is preliminary data.</text>
</comment>
<dbReference type="PRINTS" id="PR00080">
    <property type="entry name" value="SDRFAMILY"/>
</dbReference>
<dbReference type="SUPFAM" id="SSF51735">
    <property type="entry name" value="NAD(P)-binding Rossmann-fold domains"/>
    <property type="match status" value="1"/>
</dbReference>
<gene>
    <name evidence="3" type="ORF">ANDGO_07608</name>
</gene>
<sequence length="245" mass="26116">MLAVVTGASRGIGRSICKSLSESGYVIAALSRSKDTTEQIAQEVKGHAVICDVLSSVEIQQSWSQIDELKIPLGCLVNCAGISKDGLLVHASEADILKTLQTNLVSSMLMSREFLARAIRHAADTSSVHPKSRNRSIVNIGSVVGLCGNVGQSVYATSKSGLIGFTKSLAKEYGSRGIRVNAVFPGWIDTQMTHAIQAARRQELEKHIALKRFGSPEEIASVVRFLCSADASYVTGQIISVDGGL</sequence>
<dbReference type="GO" id="GO:0006633">
    <property type="term" value="P:fatty acid biosynthetic process"/>
    <property type="evidence" value="ECO:0007669"/>
    <property type="project" value="TreeGrafter"/>
</dbReference>
<dbReference type="EMBL" id="VRVR01000011">
    <property type="protein sequence ID" value="KAF0852885.1"/>
    <property type="molecule type" value="Genomic_DNA"/>
</dbReference>
<evidence type="ECO:0000256" key="2">
    <source>
        <dbReference type="ARBA" id="ARBA00023002"/>
    </source>
</evidence>
<dbReference type="PRINTS" id="PR00081">
    <property type="entry name" value="GDHRDH"/>
</dbReference>
<proteinExistence type="inferred from homology"/>
<dbReference type="AlphaFoldDB" id="A0A8K0F2Y4"/>
<dbReference type="InterPro" id="IPR036291">
    <property type="entry name" value="NAD(P)-bd_dom_sf"/>
</dbReference>
<dbReference type="FunFam" id="3.40.50.720:FF:000173">
    <property type="entry name" value="3-oxoacyl-[acyl-carrier protein] reductase"/>
    <property type="match status" value="1"/>
</dbReference>
<keyword evidence="4" id="KW-1185">Reference proteome</keyword>
<dbReference type="InterPro" id="IPR002347">
    <property type="entry name" value="SDR_fam"/>
</dbReference>
<protein>
    <submittedName>
        <fullName evidence="3">Mitochondrial short chain dehydrogenase/reductase family protein</fullName>
    </submittedName>
</protein>
<dbReference type="Pfam" id="PF13561">
    <property type="entry name" value="adh_short_C2"/>
    <property type="match status" value="1"/>
</dbReference>
<evidence type="ECO:0000313" key="4">
    <source>
        <dbReference type="Proteomes" id="UP000799049"/>
    </source>
</evidence>
<accession>A0A8K0F2Y4</accession>
<dbReference type="GO" id="GO:0048038">
    <property type="term" value="F:quinone binding"/>
    <property type="evidence" value="ECO:0007669"/>
    <property type="project" value="TreeGrafter"/>
</dbReference>
<dbReference type="PANTHER" id="PTHR42760">
    <property type="entry name" value="SHORT-CHAIN DEHYDROGENASES/REDUCTASES FAMILY MEMBER"/>
    <property type="match status" value="1"/>
</dbReference>
<dbReference type="PROSITE" id="PS00061">
    <property type="entry name" value="ADH_SHORT"/>
    <property type="match status" value="1"/>
</dbReference>
<dbReference type="Proteomes" id="UP000799049">
    <property type="component" value="Unassembled WGS sequence"/>
</dbReference>
<organism evidence="3 4">
    <name type="scientific">Andalucia godoyi</name>
    <name type="common">Flagellate</name>
    <dbReference type="NCBI Taxonomy" id="505711"/>
    <lineage>
        <taxon>Eukaryota</taxon>
        <taxon>Discoba</taxon>
        <taxon>Jakobida</taxon>
        <taxon>Andalucina</taxon>
        <taxon>Andaluciidae</taxon>
        <taxon>Andalucia</taxon>
    </lineage>
</organism>
<keyword evidence="2" id="KW-0560">Oxidoreductase</keyword>
<dbReference type="PANTHER" id="PTHR42760:SF133">
    <property type="entry name" value="3-OXOACYL-[ACYL-CARRIER-PROTEIN] REDUCTASE"/>
    <property type="match status" value="1"/>
</dbReference>
<dbReference type="OrthoDB" id="294295at2759"/>